<evidence type="ECO:0000313" key="2">
    <source>
        <dbReference type="Proteomes" id="UP000008710"/>
    </source>
</evidence>
<dbReference type="HOGENOM" id="CLU_1979844_0_0_11"/>
<keyword evidence="1" id="KW-0614">Plasmid</keyword>
<sequence>MIHSSNTLCGLDFDHFSAAYLPSPIQPLHRARCDMRYRETNPSASVESITICETRCYSRDLIVRYRNHGRVPAVCRTRPSPTLTLADPVLLTLINDRFPLPVEEITKLFDISRSCSRVGGVAHHHP</sequence>
<name>Q0RXN2_RHOJR</name>
<proteinExistence type="predicted"/>
<reference evidence="2" key="1">
    <citation type="journal article" date="2006" name="Proc. Natl. Acad. Sci. U.S.A.">
        <title>The complete genome of Rhodococcus sp. RHA1 provides insights into a catabolic powerhouse.</title>
        <authorList>
            <person name="McLeod M.P."/>
            <person name="Warren R.L."/>
            <person name="Hsiao W.W.L."/>
            <person name="Araki N."/>
            <person name="Myhre M."/>
            <person name="Fernandes C."/>
            <person name="Miyazawa D."/>
            <person name="Wong W."/>
            <person name="Lillquist A.L."/>
            <person name="Wang D."/>
            <person name="Dosanjh M."/>
            <person name="Hara H."/>
            <person name="Petrescu A."/>
            <person name="Morin R.D."/>
            <person name="Yang G."/>
            <person name="Stott J.M."/>
            <person name="Schein J.E."/>
            <person name="Shin H."/>
            <person name="Smailus D."/>
            <person name="Siddiqui A.S."/>
            <person name="Marra M.A."/>
            <person name="Jones S.J.M."/>
            <person name="Holt R."/>
            <person name="Brinkman F.S.L."/>
            <person name="Miyauchi K."/>
            <person name="Fukuda M."/>
            <person name="Davies J.E."/>
            <person name="Mohn W.W."/>
            <person name="Eltis L.D."/>
        </authorList>
    </citation>
    <scope>NUCLEOTIDE SEQUENCE [LARGE SCALE GENOMIC DNA]</scope>
    <source>
        <strain evidence="2">RHA1</strain>
    </source>
</reference>
<geneLocation type="plasmid" evidence="1 2">
    <name>pRHL1</name>
</geneLocation>
<evidence type="ECO:0000313" key="1">
    <source>
        <dbReference type="EMBL" id="ABG99954.1"/>
    </source>
</evidence>
<dbReference type="EMBL" id="CP000432">
    <property type="protein sequence ID" value="ABG99954.1"/>
    <property type="molecule type" value="Genomic_DNA"/>
</dbReference>
<dbReference type="Proteomes" id="UP000008710">
    <property type="component" value="Plasmid pRHL1"/>
</dbReference>
<dbReference type="KEGG" id="rha:RHA1_ro08910"/>
<protein>
    <submittedName>
        <fullName evidence="1">Uncharacterized protein</fullName>
    </submittedName>
</protein>
<dbReference type="AlphaFoldDB" id="Q0RXN2"/>
<organism evidence="1 2">
    <name type="scientific">Rhodococcus jostii (strain RHA1)</name>
    <dbReference type="NCBI Taxonomy" id="101510"/>
    <lineage>
        <taxon>Bacteria</taxon>
        <taxon>Bacillati</taxon>
        <taxon>Actinomycetota</taxon>
        <taxon>Actinomycetes</taxon>
        <taxon>Mycobacteriales</taxon>
        <taxon>Nocardiaceae</taxon>
        <taxon>Rhodococcus</taxon>
    </lineage>
</organism>
<gene>
    <name evidence="1" type="ordered locus">RHA1_ro08910</name>
</gene>
<accession>Q0RXN2</accession>